<feature type="signal peptide" evidence="1">
    <location>
        <begin position="1"/>
        <end position="18"/>
    </location>
</feature>
<name>A0A2I2F3M2_ASPCN</name>
<dbReference type="EMBL" id="KZ559166">
    <property type="protein sequence ID" value="PLB35166.1"/>
    <property type="molecule type" value="Genomic_DNA"/>
</dbReference>
<dbReference type="STRING" id="41067.A0A2I2F3M2"/>
<reference evidence="2 3" key="1">
    <citation type="submission" date="2017-12" db="EMBL/GenBank/DDBJ databases">
        <authorList>
            <consortium name="DOE Joint Genome Institute"/>
            <person name="Haridas S."/>
            <person name="Kjaerbolling I."/>
            <person name="Vesth T.C."/>
            <person name="Frisvad J.C."/>
            <person name="Nybo J.L."/>
            <person name="Theobald S."/>
            <person name="Kuo A."/>
            <person name="Bowyer P."/>
            <person name="Matsuda Y."/>
            <person name="Mondo S."/>
            <person name="Lyhne E.K."/>
            <person name="Kogle M.E."/>
            <person name="Clum A."/>
            <person name="Lipzen A."/>
            <person name="Salamov A."/>
            <person name="Ngan C.Y."/>
            <person name="Daum C."/>
            <person name="Chiniquy J."/>
            <person name="Barry K."/>
            <person name="LaButti K."/>
            <person name="Simmons B.A."/>
            <person name="Magnuson J.K."/>
            <person name="Mortensen U.H."/>
            <person name="Larsen T.O."/>
            <person name="Grigoriev I.V."/>
            <person name="Baker S.E."/>
            <person name="Andersen M.R."/>
            <person name="Nordberg H.P."/>
            <person name="Cantor M.N."/>
            <person name="Hua S.X."/>
        </authorList>
    </citation>
    <scope>NUCLEOTIDE SEQUENCE [LARGE SCALE GENOMIC DNA]</scope>
    <source>
        <strain evidence="2 3">CBS 102.13</strain>
    </source>
</reference>
<dbReference type="AlphaFoldDB" id="A0A2I2F3M2"/>
<feature type="chain" id="PRO_5014112834" evidence="1">
    <location>
        <begin position="19"/>
        <end position="158"/>
    </location>
</feature>
<keyword evidence="3" id="KW-1185">Reference proteome</keyword>
<proteinExistence type="predicted"/>
<evidence type="ECO:0000256" key="1">
    <source>
        <dbReference type="SAM" id="SignalP"/>
    </source>
</evidence>
<dbReference type="PANTHER" id="PTHR36195:SF4">
    <property type="entry name" value="DOMAIN PROTEIN, PUTATIVE (AFU_ORTHOLOGUE AFUA_5G01990)-RELATED"/>
    <property type="match status" value="1"/>
</dbReference>
<accession>A0A2I2F3M2</accession>
<evidence type="ECO:0000313" key="2">
    <source>
        <dbReference type="EMBL" id="PLB35166.1"/>
    </source>
</evidence>
<dbReference type="PANTHER" id="PTHR36195">
    <property type="entry name" value="DOMAIN PROTEIN, PUTATIVE (AFU_ORTHOLOGUE AFUA_5G01990)-RELATED-RELATED"/>
    <property type="match status" value="1"/>
</dbReference>
<dbReference type="Pfam" id="PF04681">
    <property type="entry name" value="Bys1"/>
    <property type="match status" value="1"/>
</dbReference>
<dbReference type="RefSeq" id="XP_024669178.1">
    <property type="nucleotide sequence ID" value="XM_024813808.1"/>
</dbReference>
<keyword evidence="1" id="KW-0732">Signal</keyword>
<dbReference type="GeneID" id="36520968"/>
<dbReference type="OrthoDB" id="3682664at2759"/>
<gene>
    <name evidence="2" type="ORF">BDW47DRAFT_110833</name>
</gene>
<organism evidence="2 3">
    <name type="scientific">Aspergillus candidus</name>
    <dbReference type="NCBI Taxonomy" id="41067"/>
    <lineage>
        <taxon>Eukaryota</taxon>
        <taxon>Fungi</taxon>
        <taxon>Dikarya</taxon>
        <taxon>Ascomycota</taxon>
        <taxon>Pezizomycotina</taxon>
        <taxon>Eurotiomycetes</taxon>
        <taxon>Eurotiomycetidae</taxon>
        <taxon>Eurotiales</taxon>
        <taxon>Aspergillaceae</taxon>
        <taxon>Aspergillus</taxon>
        <taxon>Aspergillus subgen. Circumdati</taxon>
    </lineage>
</organism>
<sequence>MKFSTLATTLGLTAQATALGRAVVHNNCPDPVYLWSVGGAVGPRQTLLANEIYSEDVHHDDASGGVALKITRSPDGLWDGSAQTNFAYSLTGDRVWYDLSNVFGAPFEGDALTVMSDDPSCESICWADGVNPGGNHVKDCSAEATEVLTLCAGYCSAT</sequence>
<dbReference type="InterPro" id="IPR006771">
    <property type="entry name" value="CetA-like"/>
</dbReference>
<evidence type="ECO:0000313" key="3">
    <source>
        <dbReference type="Proteomes" id="UP000234585"/>
    </source>
</evidence>
<protein>
    <submittedName>
        <fullName evidence="2">Putative BYS1 domain protein</fullName>
    </submittedName>
</protein>
<dbReference type="Proteomes" id="UP000234585">
    <property type="component" value="Unassembled WGS sequence"/>
</dbReference>